<keyword evidence="3" id="KW-0067">ATP-binding</keyword>
<comment type="similarity">
    <text evidence="3">Belongs to the TmcAL family.</text>
</comment>
<dbReference type="GO" id="GO:0006400">
    <property type="term" value="P:tRNA modification"/>
    <property type="evidence" value="ECO:0007669"/>
    <property type="project" value="UniProtKB-UniRule"/>
</dbReference>
<dbReference type="InterPro" id="IPR008513">
    <property type="entry name" value="tRNA(Met)_cyd_acetate_ligase"/>
</dbReference>
<dbReference type="EC" id="6.3.4.-" evidence="3"/>
<keyword evidence="3" id="KW-0820">tRNA-binding</keyword>
<dbReference type="OrthoDB" id="9769796at2"/>
<evidence type="ECO:0000313" key="4">
    <source>
        <dbReference type="EMBL" id="PXW92621.1"/>
    </source>
</evidence>
<sequence>MILKALGLIVEYNPFHNGHLYHIEESLKKSNAEVVIAVMSGQFLQRGAPAIVDKFTRAKMAIDHGCDLVIELPTIFATQHSDIFSTAALTLLNKCQIDHLIFGSESGDIDALMGLQNKLDANRSAINQSIKPYLDDGLNYPLAYQKAVVALGLQSDEKSTPNNILGLGYIKARNAINPDITIGTIKRKQAAYHDGVLQTPISSATAIRNSLFEETKQPETAMPKKAYHDLISYRTQTGRYHSWDLYYPYIKYRLLTDDLSELRTIQGMDEGIEYRLVRAAKQATTFTEFLKMIHTKRYTHTRISRLLVQLLLSIKAVDVESQLNALPKLNQFRLLGQSKQGERYLKYLKHRADISFFGQVKKEMPPHLSLDVTASRIYYQPLMDTFISREFRPPYRGDNELNEATTIQTDITNDKPFL</sequence>
<comment type="catalytic activity">
    <reaction evidence="3">
        <text>cytidine(34) in elongator tRNA(Met) + acetate + ATP = N(4)-acetylcytidine(34) in elongator tRNA(Met) + AMP + diphosphate</text>
        <dbReference type="Rhea" id="RHEA:58144"/>
        <dbReference type="Rhea" id="RHEA-COMP:10693"/>
        <dbReference type="Rhea" id="RHEA-COMP:10694"/>
        <dbReference type="ChEBI" id="CHEBI:30089"/>
        <dbReference type="ChEBI" id="CHEBI:30616"/>
        <dbReference type="ChEBI" id="CHEBI:33019"/>
        <dbReference type="ChEBI" id="CHEBI:74900"/>
        <dbReference type="ChEBI" id="CHEBI:82748"/>
        <dbReference type="ChEBI" id="CHEBI:456215"/>
    </reaction>
</comment>
<protein>
    <recommendedName>
        <fullName evidence="3">tRNA(Met) cytidine acetate ligase</fullName>
        <ecNumber evidence="3">6.3.4.-</ecNumber>
    </recommendedName>
</protein>
<dbReference type="AlphaFoldDB" id="A0A2V3WGV0"/>
<organism evidence="4 5">
    <name type="scientific">Streptohalobacillus salinus</name>
    <dbReference type="NCBI Taxonomy" id="621096"/>
    <lineage>
        <taxon>Bacteria</taxon>
        <taxon>Bacillati</taxon>
        <taxon>Bacillota</taxon>
        <taxon>Bacilli</taxon>
        <taxon>Bacillales</taxon>
        <taxon>Bacillaceae</taxon>
        <taxon>Streptohalobacillus</taxon>
    </lineage>
</organism>
<reference evidence="4 5" key="1">
    <citation type="submission" date="2018-05" db="EMBL/GenBank/DDBJ databases">
        <title>Genomic Encyclopedia of Type Strains, Phase IV (KMG-IV): sequencing the most valuable type-strain genomes for metagenomic binning, comparative biology and taxonomic classification.</title>
        <authorList>
            <person name="Goeker M."/>
        </authorList>
    </citation>
    <scope>NUCLEOTIDE SEQUENCE [LARGE SCALE GENOMIC DNA]</scope>
    <source>
        <strain evidence="4 5">DSM 22440</strain>
    </source>
</reference>
<keyword evidence="5" id="KW-1185">Reference proteome</keyword>
<dbReference type="EMBL" id="QJJR01000002">
    <property type="protein sequence ID" value="PXW92621.1"/>
    <property type="molecule type" value="Genomic_DNA"/>
</dbReference>
<dbReference type="NCBIfam" id="NF010191">
    <property type="entry name" value="PRK13670.1"/>
    <property type="match status" value="1"/>
</dbReference>
<dbReference type="InterPro" id="IPR014729">
    <property type="entry name" value="Rossmann-like_a/b/a_fold"/>
</dbReference>
<name>A0A2V3WGV0_9BACI</name>
<comment type="subcellular location">
    <subcellularLocation>
        <location evidence="3">Cytoplasm</location>
    </subcellularLocation>
</comment>
<dbReference type="GO" id="GO:0005737">
    <property type="term" value="C:cytoplasm"/>
    <property type="evidence" value="ECO:0007669"/>
    <property type="project" value="UniProtKB-SubCell"/>
</dbReference>
<dbReference type="Proteomes" id="UP000247922">
    <property type="component" value="Unassembled WGS sequence"/>
</dbReference>
<evidence type="ECO:0000313" key="5">
    <source>
        <dbReference type="Proteomes" id="UP000247922"/>
    </source>
</evidence>
<feature type="binding site" evidence="3">
    <location>
        <position position="162"/>
    </location>
    <ligand>
        <name>ATP</name>
        <dbReference type="ChEBI" id="CHEBI:30616"/>
    </ligand>
</feature>
<dbReference type="HAMAP" id="MF_01539">
    <property type="entry name" value="TmcAL"/>
    <property type="match status" value="1"/>
</dbReference>
<dbReference type="Gene3D" id="3.40.50.620">
    <property type="entry name" value="HUPs"/>
    <property type="match status" value="1"/>
</dbReference>
<keyword evidence="3" id="KW-0547">Nucleotide-binding</keyword>
<feature type="binding site" evidence="3">
    <location>
        <position position="103"/>
    </location>
    <ligand>
        <name>ATP</name>
        <dbReference type="ChEBI" id="CHEBI:30616"/>
    </ligand>
</feature>
<keyword evidence="2 3" id="KW-0819">tRNA processing</keyword>
<keyword evidence="3" id="KW-0694">RNA-binding</keyword>
<feature type="binding site" evidence="3">
    <location>
        <begin position="9"/>
        <end position="22"/>
    </location>
    <ligand>
        <name>ATP</name>
        <dbReference type="ChEBI" id="CHEBI:30616"/>
    </ligand>
</feature>
<proteinExistence type="inferred from homology"/>
<evidence type="ECO:0000256" key="2">
    <source>
        <dbReference type="ARBA" id="ARBA00022694"/>
    </source>
</evidence>
<dbReference type="PANTHER" id="PTHR37825">
    <property type="entry name" value="TRNA(MET) CYTIDINE ACETATE LIGASE"/>
    <property type="match status" value="1"/>
</dbReference>
<comment type="caution">
    <text evidence="4">The sequence shown here is derived from an EMBL/GenBank/DDBJ whole genome shotgun (WGS) entry which is preliminary data.</text>
</comment>
<dbReference type="PANTHER" id="PTHR37825:SF1">
    <property type="entry name" value="TRNA(MET) CYTIDINE ACETATE LIGASE"/>
    <property type="match status" value="1"/>
</dbReference>
<dbReference type="GO" id="GO:0005524">
    <property type="term" value="F:ATP binding"/>
    <property type="evidence" value="ECO:0007669"/>
    <property type="project" value="UniProtKB-KW"/>
</dbReference>
<keyword evidence="4" id="KW-0808">Transferase</keyword>
<evidence type="ECO:0000256" key="3">
    <source>
        <dbReference type="HAMAP-Rule" id="MF_01539"/>
    </source>
</evidence>
<dbReference type="GO" id="GO:0016740">
    <property type="term" value="F:transferase activity"/>
    <property type="evidence" value="ECO:0007669"/>
    <property type="project" value="UniProtKB-KW"/>
</dbReference>
<comment type="function">
    <text evidence="3">Catalyzes the formation of N(4)-acetylcytidine (ac(4)C) at the wobble position of elongator tRNA(Met), using acetate and ATP as substrates. First activates an acetate ion to form acetyladenylate (Ac-AMP) and then transfers the acetyl group to tRNA to form ac(4)C34.</text>
</comment>
<keyword evidence="3" id="KW-0963">Cytoplasm</keyword>
<dbReference type="GO" id="GO:0016879">
    <property type="term" value="F:ligase activity, forming carbon-nitrogen bonds"/>
    <property type="evidence" value="ECO:0007669"/>
    <property type="project" value="UniProtKB-UniRule"/>
</dbReference>
<accession>A0A2V3WGV0</accession>
<gene>
    <name evidence="3" type="primary">tmcAL</name>
    <name evidence="4" type="ORF">DES38_102205</name>
</gene>
<dbReference type="GO" id="GO:0000049">
    <property type="term" value="F:tRNA binding"/>
    <property type="evidence" value="ECO:0007669"/>
    <property type="project" value="UniProtKB-KW"/>
</dbReference>
<comment type="caution">
    <text evidence="3">Lacks conserved residue(s) required for the propagation of feature annotation.</text>
</comment>
<dbReference type="SUPFAM" id="SSF52374">
    <property type="entry name" value="Nucleotidylyl transferase"/>
    <property type="match status" value="1"/>
</dbReference>
<evidence type="ECO:0000256" key="1">
    <source>
        <dbReference type="ARBA" id="ARBA00022598"/>
    </source>
</evidence>
<keyword evidence="1 3" id="KW-0436">Ligase</keyword>
<feature type="binding site" evidence="3">
    <location>
        <position position="187"/>
    </location>
    <ligand>
        <name>ATP</name>
        <dbReference type="ChEBI" id="CHEBI:30616"/>
    </ligand>
</feature>
<dbReference type="Pfam" id="PF05636">
    <property type="entry name" value="HIGH_NTase1"/>
    <property type="match status" value="1"/>
</dbReference>